<reference evidence="8" key="2">
    <citation type="submission" date="2023-05" db="EMBL/GenBank/DDBJ databases">
        <authorList>
            <consortium name="Lawrence Berkeley National Laboratory"/>
            <person name="Steindorff A."/>
            <person name="Hensen N."/>
            <person name="Bonometti L."/>
            <person name="Westerberg I."/>
            <person name="Brannstrom I.O."/>
            <person name="Guillou S."/>
            <person name="Cros-Aarteil S."/>
            <person name="Calhoun S."/>
            <person name="Haridas S."/>
            <person name="Kuo A."/>
            <person name="Mondo S."/>
            <person name="Pangilinan J."/>
            <person name="Riley R."/>
            <person name="Labutti K."/>
            <person name="Andreopoulos B."/>
            <person name="Lipzen A."/>
            <person name="Chen C."/>
            <person name="Yanf M."/>
            <person name="Daum C."/>
            <person name="Ng V."/>
            <person name="Clum A."/>
            <person name="Ohm R."/>
            <person name="Martin F."/>
            <person name="Silar P."/>
            <person name="Natvig D."/>
            <person name="Lalanne C."/>
            <person name="Gautier V."/>
            <person name="Ament-Velasquez S.L."/>
            <person name="Kruys A."/>
            <person name="Hutchinson M.I."/>
            <person name="Powell A.J."/>
            <person name="Barry K."/>
            <person name="Miller A.N."/>
            <person name="Grigoriev I.V."/>
            <person name="Debuchy R."/>
            <person name="Gladieux P."/>
            <person name="Thoren M.H."/>
            <person name="Johannesson H."/>
        </authorList>
    </citation>
    <scope>NUCLEOTIDE SEQUENCE</scope>
    <source>
        <strain evidence="8">CBS 123565</strain>
    </source>
</reference>
<evidence type="ECO:0000313" key="8">
    <source>
        <dbReference type="EMBL" id="KAK4135773.1"/>
    </source>
</evidence>
<keyword evidence="6" id="KW-0732">Signal</keyword>
<dbReference type="CDD" id="cd06097">
    <property type="entry name" value="Aspergillopepsin_like"/>
    <property type="match status" value="1"/>
</dbReference>
<keyword evidence="2 8" id="KW-0645">Protease</keyword>
<evidence type="ECO:0000259" key="7">
    <source>
        <dbReference type="PROSITE" id="PS51767"/>
    </source>
</evidence>
<evidence type="ECO:0000256" key="1">
    <source>
        <dbReference type="ARBA" id="ARBA00007447"/>
    </source>
</evidence>
<feature type="signal peptide" evidence="6">
    <location>
        <begin position="1"/>
        <end position="19"/>
    </location>
</feature>
<protein>
    <submittedName>
        <fullName evidence="8">Acid protease</fullName>
    </submittedName>
</protein>
<reference evidence="8" key="1">
    <citation type="journal article" date="2023" name="Mol. Phylogenet. Evol.">
        <title>Genome-scale phylogeny and comparative genomics of the fungal order Sordariales.</title>
        <authorList>
            <person name="Hensen N."/>
            <person name="Bonometti L."/>
            <person name="Westerberg I."/>
            <person name="Brannstrom I.O."/>
            <person name="Guillou S."/>
            <person name="Cros-Aarteil S."/>
            <person name="Calhoun S."/>
            <person name="Haridas S."/>
            <person name="Kuo A."/>
            <person name="Mondo S."/>
            <person name="Pangilinan J."/>
            <person name="Riley R."/>
            <person name="LaButti K."/>
            <person name="Andreopoulos B."/>
            <person name="Lipzen A."/>
            <person name="Chen C."/>
            <person name="Yan M."/>
            <person name="Daum C."/>
            <person name="Ng V."/>
            <person name="Clum A."/>
            <person name="Steindorff A."/>
            <person name="Ohm R.A."/>
            <person name="Martin F."/>
            <person name="Silar P."/>
            <person name="Natvig D.O."/>
            <person name="Lalanne C."/>
            <person name="Gautier V."/>
            <person name="Ament-Velasquez S.L."/>
            <person name="Kruys A."/>
            <person name="Hutchinson M.I."/>
            <person name="Powell A.J."/>
            <person name="Barry K."/>
            <person name="Miller A.N."/>
            <person name="Grigoriev I.V."/>
            <person name="Debuchy R."/>
            <person name="Gladieux P."/>
            <person name="Hiltunen Thoren M."/>
            <person name="Johannesson H."/>
        </authorList>
    </citation>
    <scope>NUCLEOTIDE SEQUENCE</scope>
    <source>
        <strain evidence="8">CBS 123565</strain>
    </source>
</reference>
<dbReference type="PANTHER" id="PTHR47966:SF2">
    <property type="entry name" value="ASPERGILLOPEPSIN-1-RELATED"/>
    <property type="match status" value="1"/>
</dbReference>
<evidence type="ECO:0000256" key="2">
    <source>
        <dbReference type="ARBA" id="ARBA00022670"/>
    </source>
</evidence>
<dbReference type="InterPro" id="IPR034163">
    <property type="entry name" value="Aspergillopepsin-like_cat_dom"/>
</dbReference>
<dbReference type="Pfam" id="PF00026">
    <property type="entry name" value="Asp"/>
    <property type="match status" value="1"/>
</dbReference>
<evidence type="ECO:0000256" key="4">
    <source>
        <dbReference type="ARBA" id="ARBA00022801"/>
    </source>
</evidence>
<dbReference type="InterPro" id="IPR001461">
    <property type="entry name" value="Aspartic_peptidase_A1"/>
</dbReference>
<name>A0AAN6ZFA4_9PEZI</name>
<evidence type="ECO:0000313" key="9">
    <source>
        <dbReference type="Proteomes" id="UP001304895"/>
    </source>
</evidence>
<dbReference type="InterPro" id="IPR021109">
    <property type="entry name" value="Peptidase_aspartic_dom_sf"/>
</dbReference>
<dbReference type="GO" id="GO:0006508">
    <property type="term" value="P:proteolysis"/>
    <property type="evidence" value="ECO:0007669"/>
    <property type="project" value="UniProtKB-KW"/>
</dbReference>
<keyword evidence="3" id="KW-0064">Aspartyl protease</keyword>
<evidence type="ECO:0000256" key="3">
    <source>
        <dbReference type="ARBA" id="ARBA00022750"/>
    </source>
</evidence>
<dbReference type="SUPFAM" id="SSF50630">
    <property type="entry name" value="Acid proteases"/>
    <property type="match status" value="1"/>
</dbReference>
<feature type="domain" description="Peptidase A1" evidence="7">
    <location>
        <begin position="96"/>
        <end position="414"/>
    </location>
</feature>
<dbReference type="PROSITE" id="PS51767">
    <property type="entry name" value="PEPTIDASE_A1"/>
    <property type="match status" value="1"/>
</dbReference>
<dbReference type="Gene3D" id="2.40.70.10">
    <property type="entry name" value="Acid Proteases"/>
    <property type="match status" value="2"/>
</dbReference>
<feature type="active site" evidence="5">
    <location>
        <position position="302"/>
    </location>
</feature>
<comment type="similarity">
    <text evidence="1">Belongs to the peptidase A1 family.</text>
</comment>
<dbReference type="InterPro" id="IPR033121">
    <property type="entry name" value="PEPTIDASE_A1"/>
</dbReference>
<dbReference type="AlphaFoldDB" id="A0AAN6ZFA4"/>
<dbReference type="PANTHER" id="PTHR47966">
    <property type="entry name" value="BETA-SITE APP-CLEAVING ENZYME, ISOFORM A-RELATED"/>
    <property type="match status" value="1"/>
</dbReference>
<evidence type="ECO:0000256" key="6">
    <source>
        <dbReference type="SAM" id="SignalP"/>
    </source>
</evidence>
<accession>A0AAN6ZFA4</accession>
<organism evidence="8 9">
    <name type="scientific">Trichocladium antarcticum</name>
    <dbReference type="NCBI Taxonomy" id="1450529"/>
    <lineage>
        <taxon>Eukaryota</taxon>
        <taxon>Fungi</taxon>
        <taxon>Dikarya</taxon>
        <taxon>Ascomycota</taxon>
        <taxon>Pezizomycotina</taxon>
        <taxon>Sordariomycetes</taxon>
        <taxon>Sordariomycetidae</taxon>
        <taxon>Sordariales</taxon>
        <taxon>Chaetomiaceae</taxon>
        <taxon>Trichocladium</taxon>
    </lineage>
</organism>
<keyword evidence="4" id="KW-0378">Hydrolase</keyword>
<keyword evidence="9" id="KW-1185">Reference proteome</keyword>
<comment type="caution">
    <text evidence="8">The sequence shown here is derived from an EMBL/GenBank/DDBJ whole genome shotgun (WGS) entry which is preliminary data.</text>
</comment>
<feature type="chain" id="PRO_5042924998" evidence="6">
    <location>
        <begin position="20"/>
        <end position="421"/>
    </location>
</feature>
<feature type="active site" evidence="5">
    <location>
        <position position="114"/>
    </location>
</feature>
<dbReference type="GO" id="GO:0004190">
    <property type="term" value="F:aspartic-type endopeptidase activity"/>
    <property type="evidence" value="ECO:0007669"/>
    <property type="project" value="UniProtKB-KW"/>
</dbReference>
<evidence type="ECO:0000256" key="5">
    <source>
        <dbReference type="PIRSR" id="PIRSR601461-1"/>
    </source>
</evidence>
<sequence>MVSLLRLIAAAICLTLSLAHAIPARNYGNRWNIARRSVSLDLTRNPDYAPNGPAAYARALKKWGAEVPSELVHSLAAMKANVGEVGAASIRGDREFLSRVGYGTPPQYLDVDFDTGSSDVWVYTSETRKHVAGGRPVWVIEDSKTAKRVHNATWMIAYGDGSHAWGNVYKDTLSIGNITLPAAVIESATSASLSLTNDPDIDGIFGLAYGLPSQTEPQQPSVLSALTPLLSAPVFTADLQYHSSCGAYTFGYIDHARHTANTTIHYTPLVADATFWQFGYTGLHVGGQNVWYLSERWTAIADTGTTLLLLGADVVELYYATGVPGARHNTSIGGIWTYPCAGPALPDFEIGMANGWVATVPGRFMNYSVMPDDPATCMGGLQTFGLADFGIFGDIFLKAVYAVFDVGGARIGFADKPLDLE</sequence>
<dbReference type="EMBL" id="MU853405">
    <property type="protein sequence ID" value="KAK4135773.1"/>
    <property type="molecule type" value="Genomic_DNA"/>
</dbReference>
<proteinExistence type="inferred from homology"/>
<gene>
    <name evidence="8" type="ORF">BT67DRAFT_448706</name>
</gene>
<dbReference type="Proteomes" id="UP001304895">
    <property type="component" value="Unassembled WGS sequence"/>
</dbReference>
<dbReference type="PRINTS" id="PR00792">
    <property type="entry name" value="PEPSIN"/>
</dbReference>